<proteinExistence type="predicted"/>
<dbReference type="PANTHER" id="PTHR46890">
    <property type="entry name" value="NON-LTR RETROLELEMENT REVERSE TRANSCRIPTASE-LIKE PROTEIN-RELATED"/>
    <property type="match status" value="1"/>
</dbReference>
<dbReference type="SUPFAM" id="SSF56672">
    <property type="entry name" value="DNA/RNA polymerases"/>
    <property type="match status" value="1"/>
</dbReference>
<gene>
    <name evidence="1" type="ORF">Slati_1675900</name>
</gene>
<dbReference type="InterPro" id="IPR036691">
    <property type="entry name" value="Endo/exonu/phosph_ase_sf"/>
</dbReference>
<dbReference type="AlphaFoldDB" id="A0AAW2WV32"/>
<dbReference type="InterPro" id="IPR043502">
    <property type="entry name" value="DNA/RNA_pol_sf"/>
</dbReference>
<dbReference type="InterPro" id="IPR052343">
    <property type="entry name" value="Retrotransposon-Effector_Assoc"/>
</dbReference>
<name>A0AAW2WV32_9LAMI</name>
<reference evidence="1" key="2">
    <citation type="journal article" date="2024" name="Plant">
        <title>Genomic evolution and insights into agronomic trait innovations of Sesamum species.</title>
        <authorList>
            <person name="Miao H."/>
            <person name="Wang L."/>
            <person name="Qu L."/>
            <person name="Liu H."/>
            <person name="Sun Y."/>
            <person name="Le M."/>
            <person name="Wang Q."/>
            <person name="Wei S."/>
            <person name="Zheng Y."/>
            <person name="Lin W."/>
            <person name="Duan Y."/>
            <person name="Cao H."/>
            <person name="Xiong S."/>
            <person name="Wang X."/>
            <person name="Wei L."/>
            <person name="Li C."/>
            <person name="Ma Q."/>
            <person name="Ju M."/>
            <person name="Zhao R."/>
            <person name="Li G."/>
            <person name="Mu C."/>
            <person name="Tian Q."/>
            <person name="Mei H."/>
            <person name="Zhang T."/>
            <person name="Gao T."/>
            <person name="Zhang H."/>
        </authorList>
    </citation>
    <scope>NUCLEOTIDE SEQUENCE</scope>
    <source>
        <strain evidence="1">KEN1</strain>
    </source>
</reference>
<evidence type="ECO:0008006" key="2">
    <source>
        <dbReference type="Google" id="ProtNLM"/>
    </source>
</evidence>
<reference evidence="1" key="1">
    <citation type="submission" date="2020-06" db="EMBL/GenBank/DDBJ databases">
        <authorList>
            <person name="Li T."/>
            <person name="Hu X."/>
            <person name="Zhang T."/>
            <person name="Song X."/>
            <person name="Zhang H."/>
            <person name="Dai N."/>
            <person name="Sheng W."/>
            <person name="Hou X."/>
            <person name="Wei L."/>
        </authorList>
    </citation>
    <scope>NUCLEOTIDE SEQUENCE</scope>
    <source>
        <strain evidence="1">KEN1</strain>
        <tissue evidence="1">Leaf</tissue>
    </source>
</reference>
<dbReference type="PANTHER" id="PTHR46890:SF23">
    <property type="entry name" value="OS12G0211100 PROTEIN"/>
    <property type="match status" value="1"/>
</dbReference>
<evidence type="ECO:0000313" key="1">
    <source>
        <dbReference type="EMBL" id="KAL0445480.1"/>
    </source>
</evidence>
<organism evidence="1">
    <name type="scientific">Sesamum latifolium</name>
    <dbReference type="NCBI Taxonomy" id="2727402"/>
    <lineage>
        <taxon>Eukaryota</taxon>
        <taxon>Viridiplantae</taxon>
        <taxon>Streptophyta</taxon>
        <taxon>Embryophyta</taxon>
        <taxon>Tracheophyta</taxon>
        <taxon>Spermatophyta</taxon>
        <taxon>Magnoliopsida</taxon>
        <taxon>eudicotyledons</taxon>
        <taxon>Gunneridae</taxon>
        <taxon>Pentapetalae</taxon>
        <taxon>asterids</taxon>
        <taxon>lamiids</taxon>
        <taxon>Lamiales</taxon>
        <taxon>Pedaliaceae</taxon>
        <taxon>Sesamum</taxon>
    </lineage>
</organism>
<accession>A0AAW2WV32</accession>
<sequence>MHCYLTMIVQRALPGVLRQAAPCLIVDDECGFMECQRPESHDHQVAVADLVGEFSDSLGPGNRIWIAWDSEFIDVDVLDLGTQFIHCRVLIKQLQEHVLVTVTYGANDTISRRELWDSLNSLSEQIDSPWLGFSMPMQEELFTWHNCSYDARSLWKRLDRMLCNDRWLEMWPDSVYRSLTPRLLAVAQRLISRDRHNSLLLQLEYCCRLVLLKATKLEQSMLQQRAKVQWLKGGDQCTRVFFRRVARDVHLSAFFKITQEFVSFYQRLLGGDRENRFIDLSYLRPWARYLLSEEDSDALTALVTATDVKMAFFDIPEDKSPGPDGYSSGFFKAAWPIVGDEVMRAVLDFFHNRKLLRQVNATLLVLIPKVQAPTHVTDFRPISCCNVLYKVITKIIVQRLSSVLDRLVSPSQNAFVPGRSIGDNILLA</sequence>
<dbReference type="EMBL" id="JACGWN010000006">
    <property type="protein sequence ID" value="KAL0445480.1"/>
    <property type="molecule type" value="Genomic_DNA"/>
</dbReference>
<protein>
    <recommendedName>
        <fullName evidence="2">Reverse transcriptase domain-containing protein</fullName>
    </recommendedName>
</protein>
<dbReference type="SUPFAM" id="SSF56219">
    <property type="entry name" value="DNase I-like"/>
    <property type="match status" value="1"/>
</dbReference>
<comment type="caution">
    <text evidence="1">The sequence shown here is derived from an EMBL/GenBank/DDBJ whole genome shotgun (WGS) entry which is preliminary data.</text>
</comment>